<dbReference type="PANTHER" id="PTHR15741">
    <property type="entry name" value="BASIC HELIX-LOOP-HELIX ZIP TRANSCRIPTION FACTOR"/>
    <property type="match status" value="1"/>
</dbReference>
<sequence>MSSSSHDPTPESTDSTEAPVKSKSRKRASFLTDEEKKRHHIESEHKRRQAIRDAFLKLAIMVPDLKESDSRSEQLVMDRTSEHLVRLYEENEELLLRLEAKGVPVDQSLKIVFPNGAPSAQR</sequence>
<dbReference type="Gene3D" id="4.10.280.10">
    <property type="entry name" value="Helix-loop-helix DNA-binding domain"/>
    <property type="match status" value="1"/>
</dbReference>
<proteinExistence type="predicted"/>
<dbReference type="InterPro" id="IPR011598">
    <property type="entry name" value="bHLH_dom"/>
</dbReference>
<comment type="subcellular location">
    <subcellularLocation>
        <location evidence="1">Nucleus</location>
    </subcellularLocation>
</comment>
<dbReference type="GO" id="GO:0005634">
    <property type="term" value="C:nucleus"/>
    <property type="evidence" value="ECO:0007669"/>
    <property type="project" value="UniProtKB-SubCell"/>
</dbReference>
<dbReference type="InterPro" id="IPR057072">
    <property type="entry name" value="bHLH_INO4"/>
</dbReference>
<keyword evidence="5" id="KW-0539">Nucleus</keyword>
<dbReference type="InterPro" id="IPR036638">
    <property type="entry name" value="HLH_DNA-bd_sf"/>
</dbReference>
<dbReference type="EMBL" id="LK052899">
    <property type="protein sequence ID" value="CDR44231.1"/>
    <property type="molecule type" value="Genomic_DNA"/>
</dbReference>
<dbReference type="PANTHER" id="PTHR15741:SF27">
    <property type="entry name" value="TRANSCRIPTION FACTOR AP-4"/>
    <property type="match status" value="1"/>
</dbReference>
<dbReference type="Pfam" id="PF23181">
    <property type="entry name" value="bHLH_INO4"/>
    <property type="match status" value="1"/>
</dbReference>
<dbReference type="AlphaFoldDB" id="A0A061BBB4"/>
<feature type="region of interest" description="Disordered" evidence="6">
    <location>
        <begin position="1"/>
        <end position="47"/>
    </location>
</feature>
<evidence type="ECO:0000256" key="5">
    <source>
        <dbReference type="ARBA" id="ARBA00023242"/>
    </source>
</evidence>
<dbReference type="SUPFAM" id="SSF47459">
    <property type="entry name" value="HLH, helix-loop-helix DNA-binding domain"/>
    <property type="match status" value="1"/>
</dbReference>
<name>A0A061BBB4_CYBFA</name>
<evidence type="ECO:0000256" key="4">
    <source>
        <dbReference type="ARBA" id="ARBA00023163"/>
    </source>
</evidence>
<evidence type="ECO:0000256" key="1">
    <source>
        <dbReference type="ARBA" id="ARBA00004123"/>
    </source>
</evidence>
<dbReference type="PROSITE" id="PS50888">
    <property type="entry name" value="BHLH"/>
    <property type="match status" value="1"/>
</dbReference>
<dbReference type="PhylomeDB" id="A0A061BBB4"/>
<evidence type="ECO:0000259" key="7">
    <source>
        <dbReference type="PROSITE" id="PS50888"/>
    </source>
</evidence>
<keyword evidence="3" id="KW-0238">DNA-binding</keyword>
<reference evidence="8" key="1">
    <citation type="journal article" date="2014" name="Genome Announc.">
        <title>Genome sequence of the yeast Cyberlindnera fabianii (Hansenula fabianii).</title>
        <authorList>
            <person name="Freel K.C."/>
            <person name="Sarilar V."/>
            <person name="Neuveglise C."/>
            <person name="Devillers H."/>
            <person name="Friedrich A."/>
            <person name="Schacherer J."/>
        </authorList>
    </citation>
    <scope>NUCLEOTIDE SEQUENCE</scope>
    <source>
        <strain evidence="8">YJS4271</strain>
    </source>
</reference>
<evidence type="ECO:0000256" key="2">
    <source>
        <dbReference type="ARBA" id="ARBA00023015"/>
    </source>
</evidence>
<evidence type="ECO:0000313" key="8">
    <source>
        <dbReference type="EMBL" id="CDR44231.1"/>
    </source>
</evidence>
<protein>
    <submittedName>
        <fullName evidence="8">CYFA0S14e01112g1_1</fullName>
    </submittedName>
</protein>
<feature type="compositionally biased region" description="Basic and acidic residues" evidence="6">
    <location>
        <begin position="33"/>
        <end position="47"/>
    </location>
</feature>
<dbReference type="VEuPathDB" id="FungiDB:BON22_3984"/>
<evidence type="ECO:0000256" key="6">
    <source>
        <dbReference type="SAM" id="MobiDB-lite"/>
    </source>
</evidence>
<evidence type="ECO:0000256" key="3">
    <source>
        <dbReference type="ARBA" id="ARBA00023125"/>
    </source>
</evidence>
<gene>
    <name evidence="8" type="ORF">CYFA0S_14e01112g</name>
</gene>
<organism evidence="8">
    <name type="scientific">Cyberlindnera fabianii</name>
    <name type="common">Yeast</name>
    <name type="synonym">Hansenula fabianii</name>
    <dbReference type="NCBI Taxonomy" id="36022"/>
    <lineage>
        <taxon>Eukaryota</taxon>
        <taxon>Fungi</taxon>
        <taxon>Dikarya</taxon>
        <taxon>Ascomycota</taxon>
        <taxon>Saccharomycotina</taxon>
        <taxon>Saccharomycetes</taxon>
        <taxon>Phaffomycetales</taxon>
        <taxon>Phaffomycetaceae</taxon>
        <taxon>Cyberlindnera</taxon>
    </lineage>
</organism>
<dbReference type="GO" id="GO:0046983">
    <property type="term" value="F:protein dimerization activity"/>
    <property type="evidence" value="ECO:0007669"/>
    <property type="project" value="InterPro"/>
</dbReference>
<dbReference type="GO" id="GO:0000978">
    <property type="term" value="F:RNA polymerase II cis-regulatory region sequence-specific DNA binding"/>
    <property type="evidence" value="ECO:0007669"/>
    <property type="project" value="TreeGrafter"/>
</dbReference>
<keyword evidence="2" id="KW-0805">Transcription regulation</keyword>
<dbReference type="OrthoDB" id="5778525at2759"/>
<feature type="compositionally biased region" description="Polar residues" evidence="6">
    <location>
        <begin position="1"/>
        <end position="16"/>
    </location>
</feature>
<dbReference type="InterPro" id="IPR052207">
    <property type="entry name" value="Max-like/E-box_TFs"/>
</dbReference>
<dbReference type="GO" id="GO:0000981">
    <property type="term" value="F:DNA-binding transcription factor activity, RNA polymerase II-specific"/>
    <property type="evidence" value="ECO:0007669"/>
    <property type="project" value="TreeGrafter"/>
</dbReference>
<accession>A0A061BBB4</accession>
<keyword evidence="4" id="KW-0804">Transcription</keyword>
<feature type="domain" description="BHLH" evidence="7">
    <location>
        <begin position="35"/>
        <end position="87"/>
    </location>
</feature>